<organism evidence="3 4">
    <name type="scientific">Cymbomonas tetramitiformis</name>
    <dbReference type="NCBI Taxonomy" id="36881"/>
    <lineage>
        <taxon>Eukaryota</taxon>
        <taxon>Viridiplantae</taxon>
        <taxon>Chlorophyta</taxon>
        <taxon>Pyramimonadophyceae</taxon>
        <taxon>Pyramimonadales</taxon>
        <taxon>Pyramimonadaceae</taxon>
        <taxon>Cymbomonas</taxon>
    </lineage>
</organism>
<feature type="region of interest" description="Disordered" evidence="2">
    <location>
        <begin position="336"/>
        <end position="368"/>
    </location>
</feature>
<gene>
    <name evidence="3" type="ORF">CYMTET_9883</name>
</gene>
<feature type="coiled-coil region" evidence="1">
    <location>
        <begin position="12"/>
        <end position="53"/>
    </location>
</feature>
<accession>A0AAE0GRU4</accession>
<reference evidence="3 4" key="1">
    <citation type="journal article" date="2015" name="Genome Biol. Evol.">
        <title>Comparative Genomics of a Bacterivorous Green Alga Reveals Evolutionary Causalities and Consequences of Phago-Mixotrophic Mode of Nutrition.</title>
        <authorList>
            <person name="Burns J.A."/>
            <person name="Paasch A."/>
            <person name="Narechania A."/>
            <person name="Kim E."/>
        </authorList>
    </citation>
    <scope>NUCLEOTIDE SEQUENCE [LARGE SCALE GENOMIC DNA]</scope>
    <source>
        <strain evidence="3 4">PLY_AMNH</strain>
    </source>
</reference>
<protein>
    <submittedName>
        <fullName evidence="3">Uncharacterized protein</fullName>
    </submittedName>
</protein>
<feature type="region of interest" description="Disordered" evidence="2">
    <location>
        <begin position="407"/>
        <end position="443"/>
    </location>
</feature>
<dbReference type="Proteomes" id="UP001190700">
    <property type="component" value="Unassembled WGS sequence"/>
</dbReference>
<evidence type="ECO:0000313" key="4">
    <source>
        <dbReference type="Proteomes" id="UP001190700"/>
    </source>
</evidence>
<feature type="compositionally biased region" description="Low complexity" evidence="2">
    <location>
        <begin position="343"/>
        <end position="365"/>
    </location>
</feature>
<sequence>MLMRVRLADTSAVVMEKERNEMEEKIQRLTGEKGELEAAAEQRQQEIENEGQRVRSELTETKVKMRTYEAMANNLPYSPLHRVKAMESSQGAPEGPFTVQLDVAPAGLQAQRAVVASRSESRKLGHEQDFAAEPAALSQEHPQPELVPGRLLRAGAGFAEQAAGGQQAQDRGGNRTNYTQAEFVPMETLHSQLQHDGRDTSSHRLSKTAVRGGEGATSSSATSEQLGDSESRHFDFQEGESREECIEQSPLESVGNSHTVGTSRTLLGPLGCFPPLDFMPRTRLLTIQMMGSRGVHDLIGFSPSTMSEENNIAPPSLHSDHISPPDEVLQVLMSSKKRREQRQQQLERQQRSAMSMGSMGTPSTSDNFEPIPAGFGGGFRSTISELASESHALPDRLSGIMAQVLHSDAASSENENSPDRLDQLAADISNSPASLSSKNSRRG</sequence>
<proteinExistence type="predicted"/>
<feature type="region of interest" description="Disordered" evidence="2">
    <location>
        <begin position="191"/>
        <end position="261"/>
    </location>
</feature>
<evidence type="ECO:0000256" key="2">
    <source>
        <dbReference type="SAM" id="MobiDB-lite"/>
    </source>
</evidence>
<evidence type="ECO:0000313" key="3">
    <source>
        <dbReference type="EMBL" id="KAK3282381.1"/>
    </source>
</evidence>
<feature type="compositionally biased region" description="Low complexity" evidence="2">
    <location>
        <begin position="429"/>
        <end position="443"/>
    </location>
</feature>
<feature type="compositionally biased region" description="Polar residues" evidence="2">
    <location>
        <begin position="250"/>
        <end position="261"/>
    </location>
</feature>
<evidence type="ECO:0000256" key="1">
    <source>
        <dbReference type="SAM" id="Coils"/>
    </source>
</evidence>
<feature type="compositionally biased region" description="Basic and acidic residues" evidence="2">
    <location>
        <begin position="229"/>
        <end position="245"/>
    </location>
</feature>
<dbReference type="AlphaFoldDB" id="A0AAE0GRU4"/>
<keyword evidence="4" id="KW-1185">Reference proteome</keyword>
<comment type="caution">
    <text evidence="3">The sequence shown here is derived from an EMBL/GenBank/DDBJ whole genome shotgun (WGS) entry which is preliminary data.</text>
</comment>
<feature type="compositionally biased region" description="Basic and acidic residues" evidence="2">
    <location>
        <begin position="193"/>
        <end position="202"/>
    </location>
</feature>
<dbReference type="EMBL" id="LGRX02003354">
    <property type="protein sequence ID" value="KAK3282381.1"/>
    <property type="molecule type" value="Genomic_DNA"/>
</dbReference>
<name>A0AAE0GRU4_9CHLO</name>
<keyword evidence="1" id="KW-0175">Coiled coil</keyword>